<dbReference type="Pfam" id="PF14559">
    <property type="entry name" value="TPR_19"/>
    <property type="match status" value="1"/>
</dbReference>
<keyword evidence="2" id="KW-1185">Reference proteome</keyword>
<dbReference type="OrthoDB" id="5416084at2"/>
<gene>
    <name evidence="1" type="ORF">EJ913_01805</name>
</gene>
<sequence>MSETAAQLFQSGRLDEAITALNGELKKKPKDIDNRVFLAELLSFAGNLDRADLQLDTIGTQEPQIAVTMALFRQLVRADQARRQLFADGRLPEFIDAPPPDHLRLHLEALVALRAGDSAEALAKLSQAEELRPPAAGSHDGAAFDDFRDLDDVTGGFFEVYTSTGKYFWIPTESVELVEFRAPERARDLLWRPAHMVVRGGPDGEVYLPAVYGGAPADAETALKLGRATDWLEADGAPIRGVGQRCFLVGEESVPIMQLGTLEFTGAS</sequence>
<proteinExistence type="predicted"/>
<evidence type="ECO:0000313" key="1">
    <source>
        <dbReference type="EMBL" id="RUQ75873.1"/>
    </source>
</evidence>
<organism evidence="1 2">
    <name type="scientific">Azospirillum doebereinerae</name>
    <dbReference type="NCBI Taxonomy" id="92933"/>
    <lineage>
        <taxon>Bacteria</taxon>
        <taxon>Pseudomonadati</taxon>
        <taxon>Pseudomonadota</taxon>
        <taxon>Alphaproteobacteria</taxon>
        <taxon>Rhodospirillales</taxon>
        <taxon>Azospirillaceae</taxon>
        <taxon>Azospirillum</taxon>
    </lineage>
</organism>
<dbReference type="RefSeq" id="WP_126994256.1">
    <property type="nucleotide sequence ID" value="NZ_CP173190.1"/>
</dbReference>
<dbReference type="Gene3D" id="1.25.40.10">
    <property type="entry name" value="Tetratricopeptide repeat domain"/>
    <property type="match status" value="1"/>
</dbReference>
<name>A0A3S0WPX5_9PROT</name>
<dbReference type="InterPro" id="IPR009211">
    <property type="entry name" value="TagJ"/>
</dbReference>
<accession>A0A3S0WPX5</accession>
<dbReference type="Proteomes" id="UP000280346">
    <property type="component" value="Unassembled WGS sequence"/>
</dbReference>
<protein>
    <submittedName>
        <fullName evidence="1">Tetratricopeptide repeat protein</fullName>
    </submittedName>
</protein>
<dbReference type="SUPFAM" id="SSF144059">
    <property type="entry name" value="ImpE-like"/>
    <property type="match status" value="1"/>
</dbReference>
<comment type="caution">
    <text evidence="1">The sequence shown here is derived from an EMBL/GenBank/DDBJ whole genome shotgun (WGS) entry which is preliminary data.</text>
</comment>
<evidence type="ECO:0000313" key="2">
    <source>
        <dbReference type="Proteomes" id="UP000280346"/>
    </source>
</evidence>
<dbReference type="Pfam" id="PF07024">
    <property type="entry name" value="ImpE"/>
    <property type="match status" value="1"/>
</dbReference>
<dbReference type="PIRSF" id="PIRSF029288">
    <property type="entry name" value="SciE_ImpE"/>
    <property type="match status" value="1"/>
</dbReference>
<dbReference type="EMBL" id="RZIJ01000001">
    <property type="protein sequence ID" value="RUQ75873.1"/>
    <property type="molecule type" value="Genomic_DNA"/>
</dbReference>
<dbReference type="InterPro" id="IPR011990">
    <property type="entry name" value="TPR-like_helical_dom_sf"/>
</dbReference>
<reference evidence="1 2" key="1">
    <citation type="submission" date="2018-12" db="EMBL/GenBank/DDBJ databases">
        <authorList>
            <person name="Yang Y."/>
        </authorList>
    </citation>
    <scope>NUCLEOTIDE SEQUENCE [LARGE SCALE GENOMIC DNA]</scope>
    <source>
        <strain evidence="1 2">GSF71</strain>
    </source>
</reference>
<dbReference type="AlphaFoldDB" id="A0A3S0WPX5"/>